<keyword evidence="3" id="KW-0677">Repeat</keyword>
<keyword evidence="7" id="KW-0234">DNA repair</keyword>
<dbReference type="CDD" id="cd17734">
    <property type="entry name" value="BRCT_Bard1_rpt1"/>
    <property type="match status" value="1"/>
</dbReference>
<evidence type="ECO:0000256" key="8">
    <source>
        <dbReference type="ARBA" id="ARBA00023242"/>
    </source>
</evidence>
<evidence type="ECO:0000256" key="5">
    <source>
        <dbReference type="ARBA" id="ARBA00022771"/>
    </source>
</evidence>
<evidence type="ECO:0000256" key="2">
    <source>
        <dbReference type="ARBA" id="ARBA00022723"/>
    </source>
</evidence>
<dbReference type="SMART" id="SM00292">
    <property type="entry name" value="BRCT"/>
    <property type="match status" value="2"/>
</dbReference>
<evidence type="ECO:0000256" key="6">
    <source>
        <dbReference type="ARBA" id="ARBA00022833"/>
    </source>
</evidence>
<gene>
    <name evidence="10" type="ORF">PHJA_000263200</name>
</gene>
<dbReference type="InterPro" id="IPR036420">
    <property type="entry name" value="BRCT_dom_sf"/>
</dbReference>
<keyword evidence="4" id="KW-0227">DNA damage</keyword>
<evidence type="ECO:0000313" key="11">
    <source>
        <dbReference type="Proteomes" id="UP000653305"/>
    </source>
</evidence>
<comment type="subcellular location">
    <subcellularLocation>
        <location evidence="1">Nucleus</location>
    </subcellularLocation>
</comment>
<evidence type="ECO:0000256" key="7">
    <source>
        <dbReference type="ARBA" id="ARBA00023204"/>
    </source>
</evidence>
<keyword evidence="2" id="KW-0479">Metal-binding</keyword>
<proteinExistence type="predicted"/>
<dbReference type="Pfam" id="PF16589">
    <property type="entry name" value="BRCT_2"/>
    <property type="match status" value="1"/>
</dbReference>
<comment type="caution">
    <text evidence="10">The sequence shown here is derived from an EMBL/GenBank/DDBJ whole genome shotgun (WGS) entry which is preliminary data.</text>
</comment>
<organism evidence="10 11">
    <name type="scientific">Phtheirospermum japonicum</name>
    <dbReference type="NCBI Taxonomy" id="374723"/>
    <lineage>
        <taxon>Eukaryota</taxon>
        <taxon>Viridiplantae</taxon>
        <taxon>Streptophyta</taxon>
        <taxon>Embryophyta</taxon>
        <taxon>Tracheophyta</taxon>
        <taxon>Spermatophyta</taxon>
        <taxon>Magnoliopsida</taxon>
        <taxon>eudicotyledons</taxon>
        <taxon>Gunneridae</taxon>
        <taxon>Pentapetalae</taxon>
        <taxon>asterids</taxon>
        <taxon>lamiids</taxon>
        <taxon>Lamiales</taxon>
        <taxon>Orobanchaceae</taxon>
        <taxon>Orobanchaceae incertae sedis</taxon>
        <taxon>Phtheirospermum</taxon>
    </lineage>
</organism>
<dbReference type="EMBL" id="BMAC01000027">
    <property type="protein sequence ID" value="GFP81199.1"/>
    <property type="molecule type" value="Genomic_DNA"/>
</dbReference>
<evidence type="ECO:0000256" key="4">
    <source>
        <dbReference type="ARBA" id="ARBA00022763"/>
    </source>
</evidence>
<protein>
    <submittedName>
        <fullName evidence="10">Protein breast cancer susceptibility 1 homolog</fullName>
    </submittedName>
</protein>
<dbReference type="PANTHER" id="PTHR13763">
    <property type="entry name" value="BREAST CANCER TYPE 1 SUSCEPTIBILITY PROTEIN BRCA1"/>
    <property type="match status" value="1"/>
</dbReference>
<dbReference type="Pfam" id="PF00533">
    <property type="entry name" value="BRCT"/>
    <property type="match status" value="1"/>
</dbReference>
<keyword evidence="11" id="KW-1185">Reference proteome</keyword>
<accession>A0A830B7G0</accession>
<feature type="domain" description="BRCT" evidence="9">
    <location>
        <begin position="16"/>
        <end position="79"/>
    </location>
</feature>
<dbReference type="AlphaFoldDB" id="A0A830B7G0"/>
<dbReference type="OrthoDB" id="2384350at2759"/>
<dbReference type="PROSITE" id="PS50172">
    <property type="entry name" value="BRCT"/>
    <property type="match status" value="2"/>
</dbReference>
<dbReference type="GO" id="GO:0000724">
    <property type="term" value="P:double-strand break repair via homologous recombination"/>
    <property type="evidence" value="ECO:0007669"/>
    <property type="project" value="TreeGrafter"/>
</dbReference>
<keyword evidence="6" id="KW-0862">Zinc</keyword>
<evidence type="ECO:0000256" key="3">
    <source>
        <dbReference type="ARBA" id="ARBA00022737"/>
    </source>
</evidence>
<sequence length="215" mass="23642">MVQIQDIVTEFENLSGVTILKNWDPTVTHVIASTDENGACRRTLKYLMGVLEGKWILSVEWIKACIGAGELVDEQLYEISIDIHGIRDGPRLGRSRLLYKQPKLFEGYTFFFTGDFAPSYKGYLHDLVIAAGGKVLNRKPVARDHAISSNKSPATTFIVYSVEPPDQSRPSNGNSILNQRRAQAEALATSSGALVASNSWILNSIAGCKLQEIGD</sequence>
<dbReference type="SUPFAM" id="SSF52113">
    <property type="entry name" value="BRCT domain"/>
    <property type="match status" value="2"/>
</dbReference>
<evidence type="ECO:0000259" key="9">
    <source>
        <dbReference type="PROSITE" id="PS50172"/>
    </source>
</evidence>
<keyword evidence="5" id="KW-0863">Zinc-finger</keyword>
<evidence type="ECO:0000256" key="1">
    <source>
        <dbReference type="ARBA" id="ARBA00004123"/>
    </source>
</evidence>
<dbReference type="GO" id="GO:0008270">
    <property type="term" value="F:zinc ion binding"/>
    <property type="evidence" value="ECO:0007669"/>
    <property type="project" value="UniProtKB-KW"/>
</dbReference>
<feature type="domain" description="BRCT" evidence="9">
    <location>
        <begin position="100"/>
        <end position="215"/>
    </location>
</feature>
<dbReference type="GO" id="GO:0045944">
    <property type="term" value="P:positive regulation of transcription by RNA polymerase II"/>
    <property type="evidence" value="ECO:0007669"/>
    <property type="project" value="TreeGrafter"/>
</dbReference>
<dbReference type="GO" id="GO:0004842">
    <property type="term" value="F:ubiquitin-protein transferase activity"/>
    <property type="evidence" value="ECO:0007669"/>
    <property type="project" value="TreeGrafter"/>
</dbReference>
<keyword evidence="8" id="KW-0539">Nucleus</keyword>
<reference evidence="10" key="1">
    <citation type="submission" date="2020-07" db="EMBL/GenBank/DDBJ databases">
        <title>Ethylene signaling mediates host invasion by parasitic plants.</title>
        <authorList>
            <person name="Yoshida S."/>
        </authorList>
    </citation>
    <scope>NUCLEOTIDE SEQUENCE</scope>
    <source>
        <strain evidence="10">Okayama</strain>
    </source>
</reference>
<evidence type="ECO:0000313" key="10">
    <source>
        <dbReference type="EMBL" id="GFP81199.1"/>
    </source>
</evidence>
<dbReference type="FunFam" id="3.40.50.10190:FF:000006">
    <property type="entry name" value="Breast cancer type 1 susceptibility protein homolog"/>
    <property type="match status" value="1"/>
</dbReference>
<dbReference type="Proteomes" id="UP000653305">
    <property type="component" value="Unassembled WGS sequence"/>
</dbReference>
<dbReference type="InterPro" id="IPR001357">
    <property type="entry name" value="BRCT_dom"/>
</dbReference>
<name>A0A830B7G0_9LAMI</name>
<dbReference type="GO" id="GO:0005634">
    <property type="term" value="C:nucleus"/>
    <property type="evidence" value="ECO:0007669"/>
    <property type="project" value="UniProtKB-SubCell"/>
</dbReference>
<dbReference type="PANTHER" id="PTHR13763:SF0">
    <property type="entry name" value="BREAST CANCER TYPE 1 SUSCEPTIBILITY PROTEIN"/>
    <property type="match status" value="1"/>
</dbReference>
<dbReference type="InterPro" id="IPR031099">
    <property type="entry name" value="BRCA1-associated"/>
</dbReference>
<dbReference type="Gene3D" id="3.40.50.10190">
    <property type="entry name" value="BRCT domain"/>
    <property type="match status" value="2"/>
</dbReference>